<name>A0A1G7M0F5_9RHOB</name>
<evidence type="ECO:0000313" key="4">
    <source>
        <dbReference type="EMBL" id="SDF55141.1"/>
    </source>
</evidence>
<evidence type="ECO:0000256" key="2">
    <source>
        <dbReference type="ARBA" id="ARBA00011985"/>
    </source>
</evidence>
<dbReference type="GO" id="GO:0008714">
    <property type="term" value="F:AMP nucleosidase activity"/>
    <property type="evidence" value="ECO:0007669"/>
    <property type="project" value="UniProtKB-EC"/>
</dbReference>
<reference evidence="5" key="1">
    <citation type="submission" date="2016-10" db="EMBL/GenBank/DDBJ databases">
        <authorList>
            <person name="Varghese N."/>
            <person name="Submissions S."/>
        </authorList>
    </citation>
    <scope>NUCLEOTIDE SEQUENCE [LARGE SCALE GENOMIC DNA]</scope>
    <source>
        <strain evidence="5">DSM 10146</strain>
    </source>
</reference>
<keyword evidence="5" id="KW-1185">Reference proteome</keyword>
<dbReference type="EMBL" id="FNAV01000028">
    <property type="protein sequence ID" value="SDF55141.1"/>
    <property type="molecule type" value="Genomic_DNA"/>
</dbReference>
<proteinExistence type="predicted"/>
<dbReference type="OrthoDB" id="9801098at2"/>
<accession>A0A1G7M0F5</accession>
<dbReference type="InterPro" id="IPR052341">
    <property type="entry name" value="LOG_family_nucleotidases"/>
</dbReference>
<dbReference type="InterPro" id="IPR005269">
    <property type="entry name" value="LOG"/>
</dbReference>
<dbReference type="InterPro" id="IPR031100">
    <property type="entry name" value="LOG_fam"/>
</dbReference>
<dbReference type="AlphaFoldDB" id="A0A1G7M0F5"/>
<evidence type="ECO:0000256" key="1">
    <source>
        <dbReference type="ARBA" id="ARBA00000274"/>
    </source>
</evidence>
<sequence>MKDRKSAILGKPFPAHPTRREIDLPGCRPLPPGDDAPALVRQIMANPNYRLADADADFLDRDVMRGARLQLDYQKAETLLRDHGIAHSIVVFGGTRVTEPERAAATLAALEAESARHPEDADLQRRLRVARRLNDKSRYYDIAREFGRIVGAAEGEHGNRLAIVTGGGPGIMEAANRGAVEAGARTVGLNITLPHEQLPNPYVTPDLCFRFRYFALRKLHFLLRARALVVFPGGFGTFDELFETLTLIQTRKIQPVPVILVGRDYWARAFDADFLVEEGVIDPEDRALFWYAETAQEIWEDIQRWYARAGRALIGTPTHTEGGAMP</sequence>
<gene>
    <name evidence="4" type="ORF">SAMN04488105_12841</name>
</gene>
<dbReference type="PANTHER" id="PTHR43393:SF3">
    <property type="entry name" value="LYSINE DECARBOXYLASE-LIKE PROTEIN"/>
    <property type="match status" value="1"/>
</dbReference>
<protein>
    <recommendedName>
        <fullName evidence="3">AMP nucleosidase</fullName>
        <ecNumber evidence="2">3.2.2.4</ecNumber>
    </recommendedName>
    <alternativeName>
        <fullName evidence="3">AMP nucleosidase</fullName>
    </alternativeName>
</protein>
<organism evidence="4 5">
    <name type="scientific">Salipiger thiooxidans</name>
    <dbReference type="NCBI Taxonomy" id="282683"/>
    <lineage>
        <taxon>Bacteria</taxon>
        <taxon>Pseudomonadati</taxon>
        <taxon>Pseudomonadota</taxon>
        <taxon>Alphaproteobacteria</taxon>
        <taxon>Rhodobacterales</taxon>
        <taxon>Roseobacteraceae</taxon>
        <taxon>Salipiger</taxon>
    </lineage>
</organism>
<dbReference type="STRING" id="282683.SAMN04488105_12841"/>
<comment type="catalytic activity">
    <reaction evidence="1">
        <text>AMP + H2O = D-ribose 5-phosphate + adenine</text>
        <dbReference type="Rhea" id="RHEA:20129"/>
        <dbReference type="ChEBI" id="CHEBI:15377"/>
        <dbReference type="ChEBI" id="CHEBI:16708"/>
        <dbReference type="ChEBI" id="CHEBI:78346"/>
        <dbReference type="ChEBI" id="CHEBI:456215"/>
        <dbReference type="EC" id="3.2.2.4"/>
    </reaction>
</comment>
<dbReference type="EC" id="3.2.2.4" evidence="2"/>
<dbReference type="SUPFAM" id="SSF102405">
    <property type="entry name" value="MCP/YpsA-like"/>
    <property type="match status" value="1"/>
</dbReference>
<evidence type="ECO:0000256" key="3">
    <source>
        <dbReference type="ARBA" id="ARBA00031983"/>
    </source>
</evidence>
<dbReference type="RefSeq" id="WP_089963987.1">
    <property type="nucleotide sequence ID" value="NZ_FNAV01000028.1"/>
</dbReference>
<evidence type="ECO:0000313" key="5">
    <source>
        <dbReference type="Proteomes" id="UP000198994"/>
    </source>
</evidence>
<dbReference type="Gene3D" id="3.40.50.450">
    <property type="match status" value="1"/>
</dbReference>
<dbReference type="Proteomes" id="UP000198994">
    <property type="component" value="Unassembled WGS sequence"/>
</dbReference>
<dbReference type="NCBIfam" id="TIGR00730">
    <property type="entry name" value="Rossman fold protein, TIGR00730 family"/>
    <property type="match status" value="1"/>
</dbReference>
<dbReference type="GO" id="GO:0009691">
    <property type="term" value="P:cytokinin biosynthetic process"/>
    <property type="evidence" value="ECO:0007669"/>
    <property type="project" value="InterPro"/>
</dbReference>
<dbReference type="GO" id="GO:0005829">
    <property type="term" value="C:cytosol"/>
    <property type="evidence" value="ECO:0007669"/>
    <property type="project" value="TreeGrafter"/>
</dbReference>
<dbReference type="PANTHER" id="PTHR43393">
    <property type="entry name" value="CYTOKININ RIBOSIDE 5'-MONOPHOSPHATE PHOSPHORIBOHYDROLASE"/>
    <property type="match status" value="1"/>
</dbReference>
<dbReference type="Pfam" id="PF03641">
    <property type="entry name" value="Lysine_decarbox"/>
    <property type="match status" value="1"/>
</dbReference>